<dbReference type="Gene3D" id="1.20.120.1220">
    <property type="match status" value="1"/>
</dbReference>
<feature type="transmembrane region" description="Helical" evidence="10">
    <location>
        <begin position="6"/>
        <end position="26"/>
    </location>
</feature>
<keyword evidence="9" id="KW-0645">Protease</keyword>
<dbReference type="PANTHER" id="PTHR30487:SF0">
    <property type="entry name" value="PREPILIN LEADER PEPTIDASE_N-METHYLTRANSFERASE-RELATED"/>
    <property type="match status" value="1"/>
</dbReference>
<name>A0ABU8DC52_ERWAP</name>
<keyword evidence="9" id="KW-0378">Hydrolase</keyword>
<accession>A0ABU8DC52</accession>
<evidence type="ECO:0000313" key="14">
    <source>
        <dbReference type="Proteomes" id="UP001306592"/>
    </source>
</evidence>
<keyword evidence="9" id="KW-0808">Transferase</keyword>
<keyword evidence="4" id="KW-0997">Cell inner membrane</keyword>
<evidence type="ECO:0000256" key="6">
    <source>
        <dbReference type="ARBA" id="ARBA00022989"/>
    </source>
</evidence>
<gene>
    <name evidence="13" type="ORF">V8N49_05380</name>
</gene>
<organism evidence="13 14">
    <name type="scientific">Erwinia aphidicola</name>
    <dbReference type="NCBI Taxonomy" id="68334"/>
    <lineage>
        <taxon>Bacteria</taxon>
        <taxon>Pseudomonadati</taxon>
        <taxon>Pseudomonadota</taxon>
        <taxon>Gammaproteobacteria</taxon>
        <taxon>Enterobacterales</taxon>
        <taxon>Erwiniaceae</taxon>
        <taxon>Erwinia</taxon>
    </lineage>
</organism>
<keyword evidence="3" id="KW-1003">Cell membrane</keyword>
<feature type="domain" description="Prepilin type IV endopeptidase peptidase" evidence="11">
    <location>
        <begin position="114"/>
        <end position="224"/>
    </location>
</feature>
<comment type="subcellular location">
    <subcellularLocation>
        <location evidence="1">Cell inner membrane</location>
        <topology evidence="1">Multi-pass membrane protein</topology>
    </subcellularLocation>
    <subcellularLocation>
        <location evidence="9">Cell membrane</location>
        <topology evidence="9">Multi-pass membrane protein</topology>
    </subcellularLocation>
</comment>
<evidence type="ECO:0000313" key="13">
    <source>
        <dbReference type="EMBL" id="MEI2681088.1"/>
    </source>
</evidence>
<comment type="catalytic activity">
    <reaction evidence="9">
        <text>Typically cleaves a -Gly-|-Phe- bond to release an N-terminal, basic peptide of 5-8 residues from type IV prepilin, and then N-methylates the new N-terminal amino group, the methyl donor being S-adenosyl-L-methionine.</text>
        <dbReference type="EC" id="3.4.23.43"/>
    </reaction>
</comment>
<evidence type="ECO:0000256" key="8">
    <source>
        <dbReference type="RuleBase" id="RU003793"/>
    </source>
</evidence>
<keyword evidence="9" id="KW-0489">Methyltransferase</keyword>
<feature type="transmembrane region" description="Helical" evidence="10">
    <location>
        <begin position="238"/>
        <end position="256"/>
    </location>
</feature>
<feature type="transmembrane region" description="Helical" evidence="10">
    <location>
        <begin position="212"/>
        <end position="231"/>
    </location>
</feature>
<dbReference type="EMBL" id="JBANEI010000002">
    <property type="protein sequence ID" value="MEI2681088.1"/>
    <property type="molecule type" value="Genomic_DNA"/>
</dbReference>
<dbReference type="EC" id="3.4.23.43" evidence="9"/>
<evidence type="ECO:0000256" key="9">
    <source>
        <dbReference type="RuleBase" id="RU003794"/>
    </source>
</evidence>
<comment type="function">
    <text evidence="9">Plays an essential role in type IV pili and type II pseudopili formation by proteolytically removing the leader sequence from substrate proteins and subsequently monomethylating the alpha-amino group of the newly exposed N-terminal phenylalanine.</text>
</comment>
<evidence type="ECO:0000256" key="4">
    <source>
        <dbReference type="ARBA" id="ARBA00022519"/>
    </source>
</evidence>
<proteinExistence type="inferred from homology"/>
<dbReference type="InterPro" id="IPR010627">
    <property type="entry name" value="Prepilin_pept_A24_N"/>
</dbReference>
<protein>
    <recommendedName>
        <fullName evidence="9">Prepilin leader peptidase/N-methyltransferase</fullName>
        <ecNumber evidence="9">2.1.1.-</ecNumber>
        <ecNumber evidence="9">3.4.23.43</ecNumber>
    </recommendedName>
</protein>
<dbReference type="Pfam" id="PF01478">
    <property type="entry name" value="Peptidase_A24"/>
    <property type="match status" value="1"/>
</dbReference>
<keyword evidence="9" id="KW-0511">Multifunctional enzyme</keyword>
<dbReference type="RefSeq" id="WP_099753867.1">
    <property type="nucleotide sequence ID" value="NZ_JBANEI010000002.1"/>
</dbReference>
<dbReference type="Pfam" id="PF06750">
    <property type="entry name" value="A24_N_bact"/>
    <property type="match status" value="1"/>
</dbReference>
<evidence type="ECO:0000256" key="7">
    <source>
        <dbReference type="ARBA" id="ARBA00023136"/>
    </source>
</evidence>
<keyword evidence="6 10" id="KW-1133">Transmembrane helix</keyword>
<reference evidence="13 14" key="1">
    <citation type="submission" date="2024-02" db="EMBL/GenBank/DDBJ databases">
        <title>First report Erwinia aphidicola in onion in Chile.</title>
        <authorList>
            <person name="Valenzuela M."/>
            <person name="Pena M."/>
            <person name="Dutta B."/>
        </authorList>
    </citation>
    <scope>NUCLEOTIDE SEQUENCE [LARGE SCALE GENOMIC DNA]</scope>
    <source>
        <strain evidence="13 14">QCJ3A</strain>
    </source>
</reference>
<comment type="caution">
    <text evidence="13">The sequence shown here is derived from an EMBL/GenBank/DDBJ whole genome shotgun (WGS) entry which is preliminary data.</text>
</comment>
<evidence type="ECO:0000259" key="12">
    <source>
        <dbReference type="Pfam" id="PF06750"/>
    </source>
</evidence>
<dbReference type="PANTHER" id="PTHR30487">
    <property type="entry name" value="TYPE 4 PREPILIN-LIKE PROTEINS LEADER PEPTIDE-PROCESSING ENZYME"/>
    <property type="match status" value="1"/>
</dbReference>
<keyword evidence="14" id="KW-1185">Reference proteome</keyword>
<feature type="transmembrane region" description="Helical" evidence="10">
    <location>
        <begin position="133"/>
        <end position="153"/>
    </location>
</feature>
<dbReference type="PRINTS" id="PR00864">
    <property type="entry name" value="PREPILNPTASE"/>
</dbReference>
<evidence type="ECO:0000259" key="11">
    <source>
        <dbReference type="Pfam" id="PF01478"/>
    </source>
</evidence>
<sequence>MFADAAYWLLLAALGLTVGSLLNVVCWRLPLMITAQAPAGFNLWLPASHCPQCQTPLKWRDNIPLISWLRLQGRCRHCRQRIAVRYPLMEGVTLLLTLAVSAIFPCGPLLLAALLLSWLLLPLMVIDAEHQLLPDLLTLGLLWLGLLANLLAWLPAVTLHASVAGAITGYGVLALLAHGWYWLRGKEALGLGDAKLLAALGAWLGWQPLPQLLLLASIGGIGWALMARLLWQRPLSAALPFGPFLAVAGWLLWLSGNR</sequence>
<dbReference type="Proteomes" id="UP001306592">
    <property type="component" value="Unassembled WGS sequence"/>
</dbReference>
<evidence type="ECO:0000256" key="1">
    <source>
        <dbReference type="ARBA" id="ARBA00004429"/>
    </source>
</evidence>
<comment type="similarity">
    <text evidence="2 8">Belongs to the peptidase A24 family.</text>
</comment>
<dbReference type="InterPro" id="IPR014032">
    <property type="entry name" value="Peptidase_A24A_bac"/>
</dbReference>
<evidence type="ECO:0000256" key="10">
    <source>
        <dbReference type="SAM" id="Phobius"/>
    </source>
</evidence>
<evidence type="ECO:0000256" key="3">
    <source>
        <dbReference type="ARBA" id="ARBA00022475"/>
    </source>
</evidence>
<keyword evidence="5 9" id="KW-0812">Transmembrane</keyword>
<feature type="domain" description="Prepilin peptidase A24 N-terminal" evidence="12">
    <location>
        <begin position="14"/>
        <end position="102"/>
    </location>
</feature>
<feature type="transmembrane region" description="Helical" evidence="10">
    <location>
        <begin position="159"/>
        <end position="181"/>
    </location>
</feature>
<dbReference type="InterPro" id="IPR000045">
    <property type="entry name" value="Prepilin_IV_endopep_pep"/>
</dbReference>
<evidence type="ECO:0000256" key="5">
    <source>
        <dbReference type="ARBA" id="ARBA00022692"/>
    </source>
</evidence>
<dbReference type="EC" id="2.1.1.-" evidence="9"/>
<evidence type="ECO:0000256" key="2">
    <source>
        <dbReference type="ARBA" id="ARBA00005801"/>
    </source>
</evidence>
<dbReference type="InterPro" id="IPR050882">
    <property type="entry name" value="Prepilin_peptidase/N-MTase"/>
</dbReference>
<keyword evidence="7 10" id="KW-0472">Membrane</keyword>